<accession>A0A5J4N6E8</accession>
<comment type="caution">
    <text evidence="1">The sequence shown here is derived from an EMBL/GenBank/DDBJ whole genome shotgun (WGS) entry which is preliminary data.</text>
</comment>
<organism evidence="1 2">
    <name type="scientific">Paragonimus westermani</name>
    <dbReference type="NCBI Taxonomy" id="34504"/>
    <lineage>
        <taxon>Eukaryota</taxon>
        <taxon>Metazoa</taxon>
        <taxon>Spiralia</taxon>
        <taxon>Lophotrochozoa</taxon>
        <taxon>Platyhelminthes</taxon>
        <taxon>Trematoda</taxon>
        <taxon>Digenea</taxon>
        <taxon>Plagiorchiida</taxon>
        <taxon>Troglotremata</taxon>
        <taxon>Troglotrematidae</taxon>
        <taxon>Paragonimus</taxon>
    </lineage>
</organism>
<dbReference type="EMBL" id="QNGE01007711">
    <property type="protein sequence ID" value="KAA3670950.1"/>
    <property type="molecule type" value="Genomic_DNA"/>
</dbReference>
<sequence length="184" mass="20910">MVCTMVEKSFQFKLSKLFCSLHVPFRDRRQTHPFLTTIPPTLLCYFHSLKIHSLVFLRPLPECSRKREQQLLTDSGESIDNQQPTLVETELDSEAQRRCRRLQCVLGEGLTAFLAGTPGGPHSLRRLLASDVKQLFRQRPDAKHVKHPVSETLLSALPIPTVDSNVRINVEKGGYKVTSYLTID</sequence>
<evidence type="ECO:0000313" key="1">
    <source>
        <dbReference type="EMBL" id="KAA3670950.1"/>
    </source>
</evidence>
<protein>
    <submittedName>
        <fullName evidence="1">Uncharacterized protein</fullName>
    </submittedName>
</protein>
<reference evidence="1 2" key="1">
    <citation type="journal article" date="2019" name="Gigascience">
        <title>Whole-genome sequence of the oriental lung fluke Paragonimus westermani.</title>
        <authorList>
            <person name="Oey H."/>
            <person name="Zakrzewski M."/>
            <person name="Narain K."/>
            <person name="Devi K.R."/>
            <person name="Agatsuma T."/>
            <person name="Nawaratna S."/>
            <person name="Gobert G.N."/>
            <person name="Jones M.K."/>
            <person name="Ragan M.A."/>
            <person name="McManus D.P."/>
            <person name="Krause L."/>
        </authorList>
    </citation>
    <scope>NUCLEOTIDE SEQUENCE [LARGE SCALE GENOMIC DNA]</scope>
    <source>
        <strain evidence="1 2">IND2009</strain>
    </source>
</reference>
<name>A0A5J4N6E8_9TREM</name>
<dbReference type="Proteomes" id="UP000324629">
    <property type="component" value="Unassembled WGS sequence"/>
</dbReference>
<gene>
    <name evidence="1" type="ORF">DEA37_0011990</name>
</gene>
<feature type="non-terminal residue" evidence="1">
    <location>
        <position position="184"/>
    </location>
</feature>
<proteinExistence type="predicted"/>
<evidence type="ECO:0000313" key="2">
    <source>
        <dbReference type="Proteomes" id="UP000324629"/>
    </source>
</evidence>
<dbReference type="AlphaFoldDB" id="A0A5J4N6E8"/>
<keyword evidence="2" id="KW-1185">Reference proteome</keyword>